<proteinExistence type="predicted"/>
<feature type="chain" id="PRO_5023072504" evidence="1">
    <location>
        <begin position="23"/>
        <end position="70"/>
    </location>
</feature>
<evidence type="ECO:0000313" key="3">
    <source>
        <dbReference type="Proteomes" id="UP000324222"/>
    </source>
</evidence>
<accession>A0A5B7HJS0</accession>
<dbReference type="AlphaFoldDB" id="A0A5B7HJS0"/>
<organism evidence="2 3">
    <name type="scientific">Portunus trituberculatus</name>
    <name type="common">Swimming crab</name>
    <name type="synonym">Neptunus trituberculatus</name>
    <dbReference type="NCBI Taxonomy" id="210409"/>
    <lineage>
        <taxon>Eukaryota</taxon>
        <taxon>Metazoa</taxon>
        <taxon>Ecdysozoa</taxon>
        <taxon>Arthropoda</taxon>
        <taxon>Crustacea</taxon>
        <taxon>Multicrustacea</taxon>
        <taxon>Malacostraca</taxon>
        <taxon>Eumalacostraca</taxon>
        <taxon>Eucarida</taxon>
        <taxon>Decapoda</taxon>
        <taxon>Pleocyemata</taxon>
        <taxon>Brachyura</taxon>
        <taxon>Eubrachyura</taxon>
        <taxon>Portunoidea</taxon>
        <taxon>Portunidae</taxon>
        <taxon>Portuninae</taxon>
        <taxon>Portunus</taxon>
    </lineage>
</organism>
<feature type="signal peptide" evidence="1">
    <location>
        <begin position="1"/>
        <end position="22"/>
    </location>
</feature>
<protein>
    <submittedName>
        <fullName evidence="2">Uncharacterized protein</fullName>
    </submittedName>
</protein>
<dbReference type="EMBL" id="VSRR010032977">
    <property type="protein sequence ID" value="MPC71492.1"/>
    <property type="molecule type" value="Genomic_DNA"/>
</dbReference>
<keyword evidence="3" id="KW-1185">Reference proteome</keyword>
<name>A0A5B7HJS0_PORTR</name>
<evidence type="ECO:0000313" key="2">
    <source>
        <dbReference type="EMBL" id="MPC71492.1"/>
    </source>
</evidence>
<sequence>MVNYVKALKLVLTLCSSGGGSGGGGGGGGAGVGAVEFLMFGGNAGISGFDDKRLVIYIGHLTALLYIFSK</sequence>
<keyword evidence="1" id="KW-0732">Signal</keyword>
<comment type="caution">
    <text evidence="2">The sequence shown here is derived from an EMBL/GenBank/DDBJ whole genome shotgun (WGS) entry which is preliminary data.</text>
</comment>
<evidence type="ECO:0000256" key="1">
    <source>
        <dbReference type="SAM" id="SignalP"/>
    </source>
</evidence>
<reference evidence="2 3" key="1">
    <citation type="submission" date="2019-05" db="EMBL/GenBank/DDBJ databases">
        <title>Another draft genome of Portunus trituberculatus and its Hox gene families provides insights of decapod evolution.</title>
        <authorList>
            <person name="Jeong J.-H."/>
            <person name="Song I."/>
            <person name="Kim S."/>
            <person name="Choi T."/>
            <person name="Kim D."/>
            <person name="Ryu S."/>
            <person name="Kim W."/>
        </authorList>
    </citation>
    <scope>NUCLEOTIDE SEQUENCE [LARGE SCALE GENOMIC DNA]</scope>
    <source>
        <tissue evidence="2">Muscle</tissue>
    </source>
</reference>
<gene>
    <name evidence="2" type="ORF">E2C01_065770</name>
</gene>
<dbReference type="Proteomes" id="UP000324222">
    <property type="component" value="Unassembled WGS sequence"/>
</dbReference>